<reference evidence="4 5" key="1">
    <citation type="submission" date="2015-07" db="EMBL/GenBank/DDBJ databases">
        <title>Genome sequencing project for genomic taxonomy and phylogenomics of Bacillus-like bacteria.</title>
        <authorList>
            <person name="Liu B."/>
            <person name="Wang J."/>
            <person name="Zhu Y."/>
            <person name="Liu G."/>
            <person name="Chen Q."/>
            <person name="Chen Z."/>
            <person name="Che J."/>
            <person name="Ge C."/>
            <person name="Shi H."/>
            <person name="Pan Z."/>
            <person name="Liu X."/>
        </authorList>
    </citation>
    <scope>NUCLEOTIDE SEQUENCE [LARGE SCALE GENOMIC DNA]</scope>
    <source>
        <strain evidence="4 5">DSM 54</strain>
    </source>
</reference>
<dbReference type="AlphaFoldDB" id="A0A0M9DL66"/>
<dbReference type="PATRIC" id="fig|33935.3.peg.109"/>
<feature type="domain" description="Competence protein CoiA nuclease-like" evidence="1">
    <location>
        <begin position="68"/>
        <end position="219"/>
    </location>
</feature>
<organism evidence="4 5">
    <name type="scientific">Lysinibacillus macroides</name>
    <dbReference type="NCBI Taxonomy" id="33935"/>
    <lineage>
        <taxon>Bacteria</taxon>
        <taxon>Bacillati</taxon>
        <taxon>Bacillota</taxon>
        <taxon>Bacilli</taxon>
        <taxon>Bacillales</taxon>
        <taxon>Bacillaceae</taxon>
        <taxon>Lysinibacillus</taxon>
    </lineage>
</organism>
<comment type="caution">
    <text evidence="4">The sequence shown here is derived from an EMBL/GenBank/DDBJ whole genome shotgun (WGS) entry which is preliminary data.</text>
</comment>
<feature type="domain" description="Competence protein CoiA-like N-terminal" evidence="2">
    <location>
        <begin position="16"/>
        <end position="61"/>
    </location>
</feature>
<evidence type="ECO:0000313" key="4">
    <source>
        <dbReference type="EMBL" id="KOY82422.1"/>
    </source>
</evidence>
<evidence type="ECO:0000259" key="1">
    <source>
        <dbReference type="Pfam" id="PF06054"/>
    </source>
</evidence>
<dbReference type="RefSeq" id="WP_053993676.1">
    <property type="nucleotide sequence ID" value="NZ_CP065643.1"/>
</dbReference>
<evidence type="ECO:0000313" key="5">
    <source>
        <dbReference type="Proteomes" id="UP000037977"/>
    </source>
</evidence>
<name>A0A0M9DL66_9BACI</name>
<gene>
    <name evidence="4" type="ORF">ADM90_03505</name>
</gene>
<dbReference type="OrthoDB" id="3784230at2"/>
<dbReference type="STRING" id="33935.ADM90_03505"/>
<dbReference type="Pfam" id="PF06054">
    <property type="entry name" value="CoiA_nuc"/>
    <property type="match status" value="1"/>
</dbReference>
<evidence type="ECO:0008006" key="6">
    <source>
        <dbReference type="Google" id="ProtNLM"/>
    </source>
</evidence>
<evidence type="ECO:0000259" key="3">
    <source>
        <dbReference type="Pfam" id="PF25166"/>
    </source>
</evidence>
<dbReference type="Proteomes" id="UP000037977">
    <property type="component" value="Unassembled WGS sequence"/>
</dbReference>
<proteinExistence type="predicted"/>
<accession>A0A0M9DL66</accession>
<dbReference type="Pfam" id="PF25164">
    <property type="entry name" value="CoiA_N"/>
    <property type="match status" value="1"/>
</dbReference>
<dbReference type="InterPro" id="IPR021176">
    <property type="entry name" value="Competence-induced_CoiA"/>
</dbReference>
<dbReference type="EMBL" id="LGCI01000005">
    <property type="protein sequence ID" value="KOY82422.1"/>
    <property type="molecule type" value="Genomic_DNA"/>
</dbReference>
<dbReference type="Pfam" id="PF25166">
    <property type="entry name" value="CoiA_C"/>
    <property type="match status" value="1"/>
</dbReference>
<keyword evidence="5" id="KW-1185">Reference proteome</keyword>
<protein>
    <recommendedName>
        <fullName evidence="6">Competence protein CoiA</fullName>
    </recommendedName>
</protein>
<evidence type="ECO:0000259" key="2">
    <source>
        <dbReference type="Pfam" id="PF25164"/>
    </source>
</evidence>
<dbReference type="InterPro" id="IPR057253">
    <property type="entry name" value="CoiA-like_N"/>
</dbReference>
<dbReference type="InterPro" id="IPR057252">
    <property type="entry name" value="CoiA_C"/>
</dbReference>
<feature type="domain" description="Competence protein CoiA C-terminal" evidence="3">
    <location>
        <begin position="246"/>
        <end position="350"/>
    </location>
</feature>
<dbReference type="PIRSF" id="PIRSF007487">
    <property type="entry name" value="Competence-induced_CoiA_bac"/>
    <property type="match status" value="1"/>
</dbReference>
<sequence length="373" mass="43846">MLIAYTDQQQLFLPYQYTRETLQRYRRQIKFLCPQCLEPVQLKMGHYNIPHFAHLAKNQCDQFFAEGESKLHLQGKIQLFEWLQKLGHKVELEPFLNTLSQRPDLLVTIADNRFAFEFQCSAISHEKWQQRTTGYEKHHIQPVWLFQTPSQKQTINGISKLKISPLLQKALISTKTEFPYLITYNALTAKFIYWTNLLHVHGHTFIGKVQEIPLAKQCFPFYQPTCITQQEFQQYWQLYKDACRQFAYGRLLYSKKGVQDPFLRYCYELQLSPSAIPLFIGIPVKEGAAIPLCASEWQIMLLHFSKQLCLQPHVLTRDHIEHFLNKHKLEVTEQAIKAVQSYSLLWKAIDDKQDLSDICEQVYVQLVAIATIY</sequence>
<dbReference type="InterPro" id="IPR010330">
    <property type="entry name" value="CoiA_nuc"/>
</dbReference>